<dbReference type="GO" id="GO:0015846">
    <property type="term" value="P:polyamine transport"/>
    <property type="evidence" value="ECO:0007669"/>
    <property type="project" value="InterPro"/>
</dbReference>
<dbReference type="AlphaFoldDB" id="A0A512PHG0"/>
<dbReference type="PRINTS" id="PR00909">
    <property type="entry name" value="SPERMDNBNDNG"/>
</dbReference>
<protein>
    <submittedName>
        <fullName evidence="6">Spermidine/putrescine ABC transporter substrate-binding protein</fullName>
    </submittedName>
</protein>
<evidence type="ECO:0000313" key="6">
    <source>
        <dbReference type="EMBL" id="GEP70630.1"/>
    </source>
</evidence>
<evidence type="ECO:0000256" key="4">
    <source>
        <dbReference type="ARBA" id="ARBA00022764"/>
    </source>
</evidence>
<evidence type="ECO:0000256" key="2">
    <source>
        <dbReference type="ARBA" id="ARBA00022448"/>
    </source>
</evidence>
<evidence type="ECO:0000256" key="5">
    <source>
        <dbReference type="SAM" id="SignalP"/>
    </source>
</evidence>
<proteinExistence type="predicted"/>
<dbReference type="SUPFAM" id="SSF53850">
    <property type="entry name" value="Periplasmic binding protein-like II"/>
    <property type="match status" value="1"/>
</dbReference>
<keyword evidence="4" id="KW-0574">Periplasm</keyword>
<accession>A0A512PHG0</accession>
<dbReference type="Pfam" id="PF13416">
    <property type="entry name" value="SBP_bac_8"/>
    <property type="match status" value="1"/>
</dbReference>
<dbReference type="Proteomes" id="UP000321798">
    <property type="component" value="Unassembled WGS sequence"/>
</dbReference>
<dbReference type="InterPro" id="IPR006059">
    <property type="entry name" value="SBP"/>
</dbReference>
<evidence type="ECO:0000256" key="1">
    <source>
        <dbReference type="ARBA" id="ARBA00004418"/>
    </source>
</evidence>
<feature type="signal peptide" evidence="5">
    <location>
        <begin position="1"/>
        <end position="21"/>
    </location>
</feature>
<evidence type="ECO:0000313" key="7">
    <source>
        <dbReference type="Proteomes" id="UP000321798"/>
    </source>
</evidence>
<gene>
    <name evidence="6" type="ORF">CSO01_33450</name>
</gene>
<dbReference type="GO" id="GO:0042597">
    <property type="term" value="C:periplasmic space"/>
    <property type="evidence" value="ECO:0007669"/>
    <property type="project" value="UniProtKB-SubCell"/>
</dbReference>
<sequence>MTRTPLLRLVAVGALAGLALAACGTSDGEVSSDGSGRAAPPSVDALTTLGDGEGEVNILAWAGYAEDGSTDPAVDWVTPFEEQTGCTANVQVADTSDSMFEKMGTGDFDVVSASGDSSLRMIYAGKVAPVTTDLLTNYGDVPDFQKMQAWNSVDGVAYGMPHGWGAQLLAYRTDVVDPAPDSWAVAFEPDSPYAGKITVYDSATDAIAAAAVYLMSTQPDLGIENPYALDQDQFDAAVALLTAQQPQVASYWASYADAQKALENGSTVVGSTWQIIVNLASADGAPVGSVLPQEGATGWADTWMVDAKAQHPNCAYLWMNWVTSPQVQAQVAEWFGEAPANTLACALTTDPTHCDTYHAEDQAYFDRIWFWSTPQSDCLDGRTDVTCVPYSEWGKAWSTVKNG</sequence>
<dbReference type="InterPro" id="IPR001188">
    <property type="entry name" value="Sperm_putr-bd"/>
</dbReference>
<keyword evidence="2" id="KW-0813">Transport</keyword>
<keyword evidence="7" id="KW-1185">Reference proteome</keyword>
<organism evidence="6 7">
    <name type="scientific">Cellulomonas soli</name>
    <dbReference type="NCBI Taxonomy" id="931535"/>
    <lineage>
        <taxon>Bacteria</taxon>
        <taxon>Bacillati</taxon>
        <taxon>Actinomycetota</taxon>
        <taxon>Actinomycetes</taxon>
        <taxon>Micrococcales</taxon>
        <taxon>Cellulomonadaceae</taxon>
        <taxon>Cellulomonas</taxon>
    </lineage>
</organism>
<dbReference type="RefSeq" id="WP_146954397.1">
    <property type="nucleotide sequence ID" value="NZ_BAABBJ010000016.1"/>
</dbReference>
<dbReference type="PANTHER" id="PTHR30222:SF18">
    <property type="entry name" value="BIFUNCTIONAL POLYHYDROXYBUTYRATE SYNTHASE _ ABC TRANSPORTER PERIPLASMIC BINDING PROTEIN-RELATED"/>
    <property type="match status" value="1"/>
</dbReference>
<dbReference type="PROSITE" id="PS51257">
    <property type="entry name" value="PROKAR_LIPOPROTEIN"/>
    <property type="match status" value="1"/>
</dbReference>
<dbReference type="OrthoDB" id="9813777at2"/>
<dbReference type="PANTHER" id="PTHR30222">
    <property type="entry name" value="SPERMIDINE/PUTRESCINE-BINDING PERIPLASMIC PROTEIN"/>
    <property type="match status" value="1"/>
</dbReference>
<dbReference type="Gene3D" id="3.40.190.10">
    <property type="entry name" value="Periplasmic binding protein-like II"/>
    <property type="match status" value="2"/>
</dbReference>
<reference evidence="6 7" key="1">
    <citation type="submission" date="2019-07" db="EMBL/GenBank/DDBJ databases">
        <title>Whole genome shotgun sequence of Cellulomonas soli NBRC 109434.</title>
        <authorList>
            <person name="Hosoyama A."/>
            <person name="Uohara A."/>
            <person name="Ohji S."/>
            <person name="Ichikawa N."/>
        </authorList>
    </citation>
    <scope>NUCLEOTIDE SEQUENCE [LARGE SCALE GENOMIC DNA]</scope>
    <source>
        <strain evidence="6 7">NBRC 109434</strain>
    </source>
</reference>
<feature type="chain" id="PRO_5038391292" evidence="5">
    <location>
        <begin position="22"/>
        <end position="403"/>
    </location>
</feature>
<name>A0A512PHG0_9CELL</name>
<dbReference type="EMBL" id="BKAL01000014">
    <property type="protein sequence ID" value="GEP70630.1"/>
    <property type="molecule type" value="Genomic_DNA"/>
</dbReference>
<comment type="subcellular location">
    <subcellularLocation>
        <location evidence="1">Periplasm</location>
    </subcellularLocation>
</comment>
<dbReference type="GO" id="GO:0019808">
    <property type="term" value="F:polyamine binding"/>
    <property type="evidence" value="ECO:0007669"/>
    <property type="project" value="InterPro"/>
</dbReference>
<comment type="caution">
    <text evidence="6">The sequence shown here is derived from an EMBL/GenBank/DDBJ whole genome shotgun (WGS) entry which is preliminary data.</text>
</comment>
<keyword evidence="3 5" id="KW-0732">Signal</keyword>
<evidence type="ECO:0000256" key="3">
    <source>
        <dbReference type="ARBA" id="ARBA00022729"/>
    </source>
</evidence>